<dbReference type="PRINTS" id="PR00368">
    <property type="entry name" value="FADPNR"/>
</dbReference>
<gene>
    <name evidence="6" type="ORF">GKO32_14210</name>
</gene>
<keyword evidence="4" id="KW-0560">Oxidoreductase</keyword>
<dbReference type="AlphaFoldDB" id="A0A6N7Z6E4"/>
<dbReference type="InterPro" id="IPR036188">
    <property type="entry name" value="FAD/NAD-bd_sf"/>
</dbReference>
<evidence type="ECO:0000313" key="7">
    <source>
        <dbReference type="Proteomes" id="UP000440096"/>
    </source>
</evidence>
<evidence type="ECO:0000256" key="2">
    <source>
        <dbReference type="ARBA" id="ARBA00022630"/>
    </source>
</evidence>
<dbReference type="InterPro" id="IPR023753">
    <property type="entry name" value="FAD/NAD-binding_dom"/>
</dbReference>
<keyword evidence="3" id="KW-0274">FAD</keyword>
<evidence type="ECO:0000256" key="1">
    <source>
        <dbReference type="ARBA" id="ARBA00001974"/>
    </source>
</evidence>
<evidence type="ECO:0000256" key="4">
    <source>
        <dbReference type="ARBA" id="ARBA00023002"/>
    </source>
</evidence>
<dbReference type="SUPFAM" id="SSF51905">
    <property type="entry name" value="FAD/NAD(P)-binding domain"/>
    <property type="match status" value="2"/>
</dbReference>
<comment type="caution">
    <text evidence="6">The sequence shown here is derived from an EMBL/GenBank/DDBJ whole genome shotgun (WGS) entry which is preliminary data.</text>
</comment>
<evidence type="ECO:0000259" key="5">
    <source>
        <dbReference type="Pfam" id="PF07992"/>
    </source>
</evidence>
<dbReference type="Gene3D" id="3.30.390.30">
    <property type="match status" value="1"/>
</dbReference>
<accession>A0A6N7Z6E4</accession>
<dbReference type="InterPro" id="IPR050446">
    <property type="entry name" value="FAD-oxidoreductase/Apoptosis"/>
</dbReference>
<dbReference type="GO" id="GO:0016651">
    <property type="term" value="F:oxidoreductase activity, acting on NAD(P)H"/>
    <property type="evidence" value="ECO:0007669"/>
    <property type="project" value="TreeGrafter"/>
</dbReference>
<dbReference type="GO" id="GO:0005737">
    <property type="term" value="C:cytoplasm"/>
    <property type="evidence" value="ECO:0007669"/>
    <property type="project" value="TreeGrafter"/>
</dbReference>
<dbReference type="Pfam" id="PF07992">
    <property type="entry name" value="Pyr_redox_2"/>
    <property type="match status" value="1"/>
</dbReference>
<dbReference type="RefSeq" id="WP_312867915.1">
    <property type="nucleotide sequence ID" value="NZ_WMBA01000018.1"/>
</dbReference>
<name>A0A6N7Z6E4_9PSEU</name>
<keyword evidence="2" id="KW-0285">Flavoprotein</keyword>
<comment type="cofactor">
    <cofactor evidence="1">
        <name>FAD</name>
        <dbReference type="ChEBI" id="CHEBI:57692"/>
    </cofactor>
</comment>
<dbReference type="PRINTS" id="PR00411">
    <property type="entry name" value="PNDRDTASEI"/>
</dbReference>
<dbReference type="SUPFAM" id="SSF55424">
    <property type="entry name" value="FAD/NAD-linked reductases, dimerisation (C-terminal) domain"/>
    <property type="match status" value="1"/>
</dbReference>
<organism evidence="6 7">
    <name type="scientific">Amycolatopsis pithecellobii</name>
    <dbReference type="NCBI Taxonomy" id="664692"/>
    <lineage>
        <taxon>Bacteria</taxon>
        <taxon>Bacillati</taxon>
        <taxon>Actinomycetota</taxon>
        <taxon>Actinomycetes</taxon>
        <taxon>Pseudonocardiales</taxon>
        <taxon>Pseudonocardiaceae</taxon>
        <taxon>Amycolatopsis</taxon>
    </lineage>
</organism>
<dbReference type="EMBL" id="WMBA01000018">
    <property type="protein sequence ID" value="MTD55126.1"/>
    <property type="molecule type" value="Genomic_DNA"/>
</dbReference>
<dbReference type="Proteomes" id="UP000440096">
    <property type="component" value="Unassembled WGS sequence"/>
</dbReference>
<dbReference type="PANTHER" id="PTHR43557">
    <property type="entry name" value="APOPTOSIS-INDUCING FACTOR 1"/>
    <property type="match status" value="1"/>
</dbReference>
<dbReference type="InterPro" id="IPR016156">
    <property type="entry name" value="FAD/NAD-linked_Rdtase_dimer_sf"/>
</dbReference>
<evidence type="ECO:0000313" key="6">
    <source>
        <dbReference type="EMBL" id="MTD55126.1"/>
    </source>
</evidence>
<reference evidence="6 7" key="1">
    <citation type="submission" date="2019-11" db="EMBL/GenBank/DDBJ databases">
        <title>Draft genome of Amycolatopsis RM579.</title>
        <authorList>
            <person name="Duangmal K."/>
            <person name="Mingma R."/>
        </authorList>
    </citation>
    <scope>NUCLEOTIDE SEQUENCE [LARGE SCALE GENOMIC DNA]</scope>
    <source>
        <strain evidence="6 7">RM579</strain>
    </source>
</reference>
<dbReference type="Gene3D" id="3.50.50.60">
    <property type="entry name" value="FAD/NAD(P)-binding domain"/>
    <property type="match status" value="2"/>
</dbReference>
<sequence>MSRRHERIVIAGAGLAGLRAAERVRELGFTGELVIAGAERHRPYHRPALSKQFLAGDLGRRELTLAGYVDLDADWRLGKTVRRLDPQRRLVQIGRAKPLRYDGLVIATGVRARTLPGVPSDPRVRVLRTIEDAEALQRLLLADDRPCVIIGGGFTATELASTLAEQGRDVVLVSRSGSLLGALGPELGGAVARLHRGHGVRVWLETQVRHWIPGEWGIGLHLTGGRFVAAGSVVLAVGGEPETEWLAGSGADIADGVLCEPTCHVAGLPDVVAAGDIARWPVRRGQPPRRVEHWLNAVEMGRAAAGNLLSGRASAIPFEPLPRFWTEQYGQRFQAAGAVGPEYERVALEGDPLDGAGVLGYTGDEGLVGVVTRERPRAMVRWTAELSGRGAVGRHRLLEPLTA</sequence>
<protein>
    <submittedName>
        <fullName evidence="6">NAD(P)/FAD-dependent oxidoreductase</fullName>
    </submittedName>
</protein>
<evidence type="ECO:0000256" key="3">
    <source>
        <dbReference type="ARBA" id="ARBA00022827"/>
    </source>
</evidence>
<dbReference type="PANTHER" id="PTHR43557:SF2">
    <property type="entry name" value="RIESKE DOMAIN-CONTAINING PROTEIN-RELATED"/>
    <property type="match status" value="1"/>
</dbReference>
<keyword evidence="7" id="KW-1185">Reference proteome</keyword>
<feature type="domain" description="FAD/NAD(P)-binding" evidence="5">
    <location>
        <begin position="7"/>
        <end position="301"/>
    </location>
</feature>
<proteinExistence type="predicted"/>